<evidence type="ECO:0000313" key="1">
    <source>
        <dbReference type="EMBL" id="TCO82332.1"/>
    </source>
</evidence>
<proteinExistence type="predicted"/>
<evidence type="ECO:0000313" key="2">
    <source>
        <dbReference type="Proteomes" id="UP000295765"/>
    </source>
</evidence>
<reference evidence="1 2" key="1">
    <citation type="submission" date="2019-03" db="EMBL/GenBank/DDBJ databases">
        <title>Genomic Encyclopedia of Type Strains, Phase IV (KMG-IV): sequencing the most valuable type-strain genomes for metagenomic binning, comparative biology and taxonomic classification.</title>
        <authorList>
            <person name="Goeker M."/>
        </authorList>
    </citation>
    <scope>NUCLEOTIDE SEQUENCE [LARGE SCALE GENOMIC DNA]</scope>
    <source>
        <strain evidence="1 2">DSM 25287</strain>
    </source>
</reference>
<organism evidence="1 2">
    <name type="scientific">Plasticicumulans lactativorans</name>
    <dbReference type="NCBI Taxonomy" id="1133106"/>
    <lineage>
        <taxon>Bacteria</taxon>
        <taxon>Pseudomonadati</taxon>
        <taxon>Pseudomonadota</taxon>
        <taxon>Gammaproteobacteria</taxon>
        <taxon>Candidatus Competibacteraceae</taxon>
        <taxon>Plasticicumulans</taxon>
    </lineage>
</organism>
<keyword evidence="2" id="KW-1185">Reference proteome</keyword>
<dbReference type="EMBL" id="SLWY01000005">
    <property type="protein sequence ID" value="TCO82332.1"/>
    <property type="molecule type" value="Genomic_DNA"/>
</dbReference>
<dbReference type="Pfam" id="PF12570">
    <property type="entry name" value="DUF3750"/>
    <property type="match status" value="1"/>
</dbReference>
<comment type="caution">
    <text evidence="1">The sequence shown here is derived from an EMBL/GenBank/DDBJ whole genome shotgun (WGS) entry which is preliminary data.</text>
</comment>
<dbReference type="InterPro" id="IPR022224">
    <property type="entry name" value="DUF3750"/>
</dbReference>
<protein>
    <submittedName>
        <fullName evidence="1">Uncharacterized protein DUF3750</fullName>
    </submittedName>
</protein>
<gene>
    <name evidence="1" type="ORF">EV699_105122</name>
</gene>
<dbReference type="AlphaFoldDB" id="A0A4R2L8F7"/>
<accession>A0A4R2L8F7</accession>
<dbReference type="Proteomes" id="UP000295765">
    <property type="component" value="Unassembled WGS sequence"/>
</dbReference>
<name>A0A4R2L8F7_9GAMM</name>
<sequence>MLLALFYVLPLGAAGCAYWFGGAPSHWSTASRTSAGIAPDPAATPEAVVQVYAARAYGWRGIFGVHTWFALKPAGARGWERLEVIGWGVERGRRAVRAGPGIPDGRWYGNPPVLLAQLRGPAAAAVIPRLRAAAAAYPYPDRYTVWPGPNSNTFTAHLARQVPELRLDLPATAIGKDYPVDGIVASTPSGTGWQLSLGGLAGIAVGVEEGVEVDLLGLGVGIDVVPPALRLPGFGRLGFD</sequence>